<dbReference type="InterPro" id="IPR012337">
    <property type="entry name" value="RNaseH-like_sf"/>
</dbReference>
<organism evidence="1 2">
    <name type="scientific">Oopsacas minuta</name>
    <dbReference type="NCBI Taxonomy" id="111878"/>
    <lineage>
        <taxon>Eukaryota</taxon>
        <taxon>Metazoa</taxon>
        <taxon>Porifera</taxon>
        <taxon>Hexactinellida</taxon>
        <taxon>Hexasterophora</taxon>
        <taxon>Lyssacinosida</taxon>
        <taxon>Leucopsacidae</taxon>
        <taxon>Oopsacas</taxon>
    </lineage>
</organism>
<dbReference type="AlphaFoldDB" id="A0AAV7JHV3"/>
<evidence type="ECO:0000313" key="2">
    <source>
        <dbReference type="Proteomes" id="UP001165289"/>
    </source>
</evidence>
<accession>A0AAV7JHV3</accession>
<proteinExistence type="predicted"/>
<gene>
    <name evidence="1" type="ORF">LOD99_12072</name>
</gene>
<reference evidence="1 2" key="1">
    <citation type="journal article" date="2023" name="BMC Biol.">
        <title>The compact genome of the sponge Oopsacas minuta (Hexactinellida) is lacking key metazoan core genes.</title>
        <authorList>
            <person name="Santini S."/>
            <person name="Schenkelaars Q."/>
            <person name="Jourda C."/>
            <person name="Duchesne M."/>
            <person name="Belahbib H."/>
            <person name="Rocher C."/>
            <person name="Selva M."/>
            <person name="Riesgo A."/>
            <person name="Vervoort M."/>
            <person name="Leys S.P."/>
            <person name="Kodjabachian L."/>
            <person name="Le Bivic A."/>
            <person name="Borchiellini C."/>
            <person name="Claverie J.M."/>
            <person name="Renard E."/>
        </authorList>
    </citation>
    <scope>NUCLEOTIDE SEQUENCE [LARGE SCALE GENOMIC DNA]</scope>
    <source>
        <strain evidence="1">SPO-2</strain>
    </source>
</reference>
<sequence>MSEPNAKRRIRHYDPSYLKFGFISSPDELKPLCLTGHVCSANDSMRPHHLKAHQFSKHPTEVGQPIEYFPQKKKVYLNQEKSFSLFTQSTDLKCYTLASYEVSFLIAKLKKPHTDAETLIKPSLLACAKHVLGSAAAEKLNKITLSNDTVKRINEISQNLEDKLVRLIKEIPISIQLDESIFGAESTLIVCMRFIDNDCIKEELLFVDYFECRCTGQDIFKMVRSYFDSHQISLSQVVSVSTDGAGNMTGRDTGFWGCFKREVPQCSFIHCMLHKQALAVKSLQPELHETLNLVIKVVNFVESSPLNERTLKNYVKIRKQNTTSSFSTQKFAGLVEEKLLNEYILFMISCVNF</sequence>
<protein>
    <submittedName>
        <fullName evidence="1">SCAN domain-containing protein 3</fullName>
    </submittedName>
</protein>
<dbReference type="SUPFAM" id="SSF53098">
    <property type="entry name" value="Ribonuclease H-like"/>
    <property type="match status" value="1"/>
</dbReference>
<dbReference type="PANTHER" id="PTHR45913">
    <property type="entry name" value="EPM2A-INTERACTING PROTEIN 1"/>
    <property type="match status" value="1"/>
</dbReference>
<evidence type="ECO:0000313" key="1">
    <source>
        <dbReference type="EMBL" id="KAI6648263.1"/>
    </source>
</evidence>
<dbReference type="PANTHER" id="PTHR45913:SF19">
    <property type="entry name" value="LOW QUALITY PROTEIN: ZINC FINGER BED DOMAIN-CONTAINING PROTEIN 5-LIKE"/>
    <property type="match status" value="1"/>
</dbReference>
<comment type="caution">
    <text evidence="1">The sequence shown here is derived from an EMBL/GenBank/DDBJ whole genome shotgun (WGS) entry which is preliminary data.</text>
</comment>
<name>A0AAV7JHV3_9METZ</name>
<keyword evidence="2" id="KW-1185">Reference proteome</keyword>
<dbReference type="EMBL" id="JAKMXF010000332">
    <property type="protein sequence ID" value="KAI6648263.1"/>
    <property type="molecule type" value="Genomic_DNA"/>
</dbReference>
<dbReference type="Proteomes" id="UP001165289">
    <property type="component" value="Unassembled WGS sequence"/>
</dbReference>